<dbReference type="PANTHER" id="PTHR47926">
    <property type="entry name" value="PENTATRICOPEPTIDE REPEAT-CONTAINING PROTEIN"/>
    <property type="match status" value="1"/>
</dbReference>
<dbReference type="InterPro" id="IPR011990">
    <property type="entry name" value="TPR-like_helical_dom_sf"/>
</dbReference>
<dbReference type="EMBL" id="OU503058">
    <property type="protein sequence ID" value="CAI9787109.1"/>
    <property type="molecule type" value="Genomic_DNA"/>
</dbReference>
<dbReference type="Gene3D" id="1.25.40.10">
    <property type="entry name" value="Tetratricopeptide repeat domain"/>
    <property type="match status" value="1"/>
</dbReference>
<reference evidence="3" key="1">
    <citation type="submission" date="2023-05" db="EMBL/GenBank/DDBJ databases">
        <authorList>
            <person name="Huff M."/>
        </authorList>
    </citation>
    <scope>NUCLEOTIDE SEQUENCE</scope>
</reference>
<dbReference type="AlphaFoldDB" id="A0AAD2AEW6"/>
<evidence type="ECO:0000313" key="3">
    <source>
        <dbReference type="EMBL" id="CAI9787109.1"/>
    </source>
</evidence>
<feature type="repeat" description="PPR" evidence="2">
    <location>
        <begin position="39"/>
        <end position="73"/>
    </location>
</feature>
<dbReference type="GO" id="GO:0003723">
    <property type="term" value="F:RNA binding"/>
    <property type="evidence" value="ECO:0007669"/>
    <property type="project" value="InterPro"/>
</dbReference>
<dbReference type="PROSITE" id="PS51375">
    <property type="entry name" value="PPR"/>
    <property type="match status" value="1"/>
</dbReference>
<name>A0AAD2AEW6_9LAMI</name>
<organism evidence="3 4">
    <name type="scientific">Fraxinus pennsylvanica</name>
    <dbReference type="NCBI Taxonomy" id="56036"/>
    <lineage>
        <taxon>Eukaryota</taxon>
        <taxon>Viridiplantae</taxon>
        <taxon>Streptophyta</taxon>
        <taxon>Embryophyta</taxon>
        <taxon>Tracheophyta</taxon>
        <taxon>Spermatophyta</taxon>
        <taxon>Magnoliopsida</taxon>
        <taxon>eudicotyledons</taxon>
        <taxon>Gunneridae</taxon>
        <taxon>Pentapetalae</taxon>
        <taxon>asterids</taxon>
        <taxon>lamiids</taxon>
        <taxon>Lamiales</taxon>
        <taxon>Oleaceae</taxon>
        <taxon>Oleeae</taxon>
        <taxon>Fraxinus</taxon>
    </lineage>
</organism>
<protein>
    <recommendedName>
        <fullName evidence="5">Pentatricopeptide repeat-containing protein</fullName>
    </recommendedName>
</protein>
<evidence type="ECO:0000256" key="2">
    <source>
        <dbReference type="PROSITE-ProRule" id="PRU00708"/>
    </source>
</evidence>
<keyword evidence="1" id="KW-0677">Repeat</keyword>
<dbReference type="PANTHER" id="PTHR47926:SF452">
    <property type="entry name" value="PENTATRICOPEPTIDE REPEAT-CONTAINING PROTEIN"/>
    <property type="match status" value="1"/>
</dbReference>
<sequence>MWSRTEGWNRQMAGVGAAWKGLIQAAQTIFCRSCKSDSDTSVWNTMISANAHNEMIEQSFIVVQQMLEQHVMPNAVTLASILPACSHSGSVALGKLLHGLSIRNFLDINVFVSSALVD</sequence>
<dbReference type="GO" id="GO:0009451">
    <property type="term" value="P:RNA modification"/>
    <property type="evidence" value="ECO:0007669"/>
    <property type="project" value="InterPro"/>
</dbReference>
<dbReference type="Proteomes" id="UP000834106">
    <property type="component" value="Chromosome 23"/>
</dbReference>
<dbReference type="InterPro" id="IPR046960">
    <property type="entry name" value="PPR_At4g14850-like_plant"/>
</dbReference>
<evidence type="ECO:0000313" key="4">
    <source>
        <dbReference type="Proteomes" id="UP000834106"/>
    </source>
</evidence>
<keyword evidence="4" id="KW-1185">Reference proteome</keyword>
<evidence type="ECO:0008006" key="5">
    <source>
        <dbReference type="Google" id="ProtNLM"/>
    </source>
</evidence>
<accession>A0AAD2AEW6</accession>
<evidence type="ECO:0000256" key="1">
    <source>
        <dbReference type="ARBA" id="ARBA00022737"/>
    </source>
</evidence>
<gene>
    <name evidence="3" type="ORF">FPE_LOCUS34539</name>
</gene>
<proteinExistence type="predicted"/>
<dbReference type="InterPro" id="IPR002885">
    <property type="entry name" value="PPR_rpt"/>
</dbReference>